<feature type="region of interest" description="Disordered" evidence="1">
    <location>
        <begin position="225"/>
        <end position="244"/>
    </location>
</feature>
<keyword evidence="3" id="KW-0269">Exonuclease</keyword>
<evidence type="ECO:0000313" key="4">
    <source>
        <dbReference type="Proteomes" id="UP000265768"/>
    </source>
</evidence>
<sequence length="244" mass="25582">MTLIRIASYNVRGLRDDRSALLRVIRGLGADVLCLQEVPRLAFWRRRRALLAESAGLRPAAGVRVGGVAVAVSPRVRVLADASAPLRGFARLERRALALAAVEVDGERLVVGSVHLDLHGGARLAHAAEIAGRVAALRRAHGARAVLAGDLNEGPDGPVWRYLGRGYADAGAACGNLTFPARGPRARIDGILVGEGLRVVSCGVARADPGDLRAASDHLPVVAEVEPDQGSAPSGPEIPVRFSH</sequence>
<dbReference type="SUPFAM" id="SSF56219">
    <property type="entry name" value="DNase I-like"/>
    <property type="match status" value="1"/>
</dbReference>
<accession>A0A3A4B048</accession>
<dbReference type="AlphaFoldDB" id="A0A3A4B048"/>
<keyword evidence="3" id="KW-0378">Hydrolase</keyword>
<dbReference type="Pfam" id="PF03372">
    <property type="entry name" value="Exo_endo_phos"/>
    <property type="match status" value="1"/>
</dbReference>
<dbReference type="RefSeq" id="WP_119928092.1">
    <property type="nucleotide sequence ID" value="NZ_QZEY01000007.1"/>
</dbReference>
<dbReference type="GO" id="GO:0004527">
    <property type="term" value="F:exonuclease activity"/>
    <property type="evidence" value="ECO:0007669"/>
    <property type="project" value="UniProtKB-KW"/>
</dbReference>
<keyword evidence="3" id="KW-0540">Nuclease</keyword>
<reference evidence="3 4" key="1">
    <citation type="submission" date="2018-09" db="EMBL/GenBank/DDBJ databases">
        <title>YIM 75507 draft genome.</title>
        <authorList>
            <person name="Tang S."/>
            <person name="Feng Y."/>
        </authorList>
    </citation>
    <scope>NUCLEOTIDE SEQUENCE [LARGE SCALE GENOMIC DNA]</scope>
    <source>
        <strain evidence="3 4">YIM 75507</strain>
    </source>
</reference>
<organism evidence="3 4">
    <name type="scientific">Bailinhaonella thermotolerans</name>
    <dbReference type="NCBI Taxonomy" id="1070861"/>
    <lineage>
        <taxon>Bacteria</taxon>
        <taxon>Bacillati</taxon>
        <taxon>Actinomycetota</taxon>
        <taxon>Actinomycetes</taxon>
        <taxon>Streptosporangiales</taxon>
        <taxon>Streptosporangiaceae</taxon>
        <taxon>Bailinhaonella</taxon>
    </lineage>
</organism>
<dbReference type="GO" id="GO:0004519">
    <property type="term" value="F:endonuclease activity"/>
    <property type="evidence" value="ECO:0007669"/>
    <property type="project" value="UniProtKB-KW"/>
</dbReference>
<feature type="domain" description="Endonuclease/exonuclease/phosphatase" evidence="2">
    <location>
        <begin position="7"/>
        <end position="218"/>
    </location>
</feature>
<protein>
    <submittedName>
        <fullName evidence="3">Endonuclease/exonuclease/phosphatase</fullName>
    </submittedName>
</protein>
<dbReference type="EMBL" id="QZEY01000007">
    <property type="protein sequence ID" value="RJL31407.1"/>
    <property type="molecule type" value="Genomic_DNA"/>
</dbReference>
<name>A0A3A4B048_9ACTN</name>
<dbReference type="OrthoDB" id="3820230at2"/>
<gene>
    <name evidence="3" type="ORF">D5H75_20450</name>
</gene>
<dbReference type="Proteomes" id="UP000265768">
    <property type="component" value="Unassembled WGS sequence"/>
</dbReference>
<dbReference type="InterPro" id="IPR036691">
    <property type="entry name" value="Endo/exonu/phosph_ase_sf"/>
</dbReference>
<keyword evidence="3" id="KW-0255">Endonuclease</keyword>
<evidence type="ECO:0000259" key="2">
    <source>
        <dbReference type="Pfam" id="PF03372"/>
    </source>
</evidence>
<dbReference type="InterPro" id="IPR005135">
    <property type="entry name" value="Endo/exonuclease/phosphatase"/>
</dbReference>
<comment type="caution">
    <text evidence="3">The sequence shown here is derived from an EMBL/GenBank/DDBJ whole genome shotgun (WGS) entry which is preliminary data.</text>
</comment>
<evidence type="ECO:0000256" key="1">
    <source>
        <dbReference type="SAM" id="MobiDB-lite"/>
    </source>
</evidence>
<keyword evidence="4" id="KW-1185">Reference proteome</keyword>
<dbReference type="Gene3D" id="3.60.10.10">
    <property type="entry name" value="Endonuclease/exonuclease/phosphatase"/>
    <property type="match status" value="1"/>
</dbReference>
<evidence type="ECO:0000313" key="3">
    <source>
        <dbReference type="EMBL" id="RJL31407.1"/>
    </source>
</evidence>
<proteinExistence type="predicted"/>